<sequence length="162" mass="18495">MYRTGDFIFKDVIDLSGKMLGFISDIVLNFDSKKVAGFVITPNNIFKKTLNVNIEDVINFTSIIVVTDVNKGKYLQFEDIKNMDVLDEKGELMGVVEDVLFDEGKFSIRALVLSTGFINNFIKGRKILLVDNLILGDKNLLYRGKNWKFEFFNLAHGSLKRK</sequence>
<keyword evidence="3" id="KW-1185">Reference proteome</keyword>
<organism evidence="2 3">
    <name type="scientific">Clostridium lapidicellarium</name>
    <dbReference type="NCBI Taxonomy" id="3240931"/>
    <lineage>
        <taxon>Bacteria</taxon>
        <taxon>Bacillati</taxon>
        <taxon>Bacillota</taxon>
        <taxon>Clostridia</taxon>
        <taxon>Eubacteriales</taxon>
        <taxon>Clostridiaceae</taxon>
        <taxon>Clostridium</taxon>
    </lineage>
</organism>
<reference evidence="2 3" key="1">
    <citation type="submission" date="2024-08" db="EMBL/GenBank/DDBJ databases">
        <title>Clostridium lapicellarii sp. nov., and Clostridium renhuaiense sp. nov., two species isolated from the mud in a fermentation cellar used for producing sauce-flavour Chinese liquors.</title>
        <authorList>
            <person name="Yang F."/>
            <person name="Wang H."/>
            <person name="Chen L.Q."/>
            <person name="Zhou N."/>
            <person name="Lu J.J."/>
            <person name="Pu X.X."/>
            <person name="Wan B."/>
            <person name="Wang L."/>
            <person name="Liu S.J."/>
        </authorList>
    </citation>
    <scope>NUCLEOTIDE SEQUENCE [LARGE SCALE GENOMIC DNA]</scope>
    <source>
        <strain evidence="2 3">MT-113</strain>
    </source>
</reference>
<evidence type="ECO:0000259" key="1">
    <source>
        <dbReference type="Pfam" id="PF05239"/>
    </source>
</evidence>
<dbReference type="RefSeq" id="WP_294183919.1">
    <property type="nucleotide sequence ID" value="NZ_JBGFFE010000001.1"/>
</dbReference>
<feature type="domain" description="PRC-barrel" evidence="1">
    <location>
        <begin position="77"/>
        <end position="124"/>
    </location>
</feature>
<dbReference type="Gene3D" id="2.30.30.240">
    <property type="entry name" value="PRC-barrel domain"/>
    <property type="match status" value="2"/>
</dbReference>
<dbReference type="EMBL" id="JBGFFE010000001">
    <property type="protein sequence ID" value="MEY8762219.1"/>
    <property type="molecule type" value="Genomic_DNA"/>
</dbReference>
<dbReference type="InterPro" id="IPR011033">
    <property type="entry name" value="PRC_barrel-like_sf"/>
</dbReference>
<comment type="caution">
    <text evidence="2">The sequence shown here is derived from an EMBL/GenBank/DDBJ whole genome shotgun (WGS) entry which is preliminary data.</text>
</comment>
<feature type="domain" description="PRC-barrel" evidence="1">
    <location>
        <begin position="3"/>
        <end position="68"/>
    </location>
</feature>
<dbReference type="SUPFAM" id="SSF50346">
    <property type="entry name" value="PRC-barrel domain"/>
    <property type="match status" value="2"/>
</dbReference>
<protein>
    <submittedName>
        <fullName evidence="2">PRC-barrel domain-containing protein</fullName>
    </submittedName>
</protein>
<evidence type="ECO:0000313" key="3">
    <source>
        <dbReference type="Proteomes" id="UP001565220"/>
    </source>
</evidence>
<proteinExistence type="predicted"/>
<evidence type="ECO:0000313" key="2">
    <source>
        <dbReference type="EMBL" id="MEY8762219.1"/>
    </source>
</evidence>
<dbReference type="Pfam" id="PF05239">
    <property type="entry name" value="PRC"/>
    <property type="match status" value="2"/>
</dbReference>
<dbReference type="Proteomes" id="UP001565220">
    <property type="component" value="Unassembled WGS sequence"/>
</dbReference>
<dbReference type="InterPro" id="IPR027275">
    <property type="entry name" value="PRC-brl_dom"/>
</dbReference>
<accession>A0ABV4DSJ8</accession>
<name>A0ABV4DSJ8_9CLOT</name>
<gene>
    <name evidence="2" type="ORF">AB8S09_00970</name>
</gene>